<dbReference type="Proteomes" id="UP000716906">
    <property type="component" value="Unassembled WGS sequence"/>
</dbReference>
<gene>
    <name evidence="1" type="ORF">H7U36_13730</name>
</gene>
<keyword evidence="2" id="KW-1185">Reference proteome</keyword>
<reference evidence="1 2" key="1">
    <citation type="journal article" date="2021" name="Sci. Rep.">
        <title>The distribution of antibiotic resistance genes in chicken gut microbiota commensals.</title>
        <authorList>
            <person name="Juricova H."/>
            <person name="Matiasovicova J."/>
            <person name="Kubasova T."/>
            <person name="Cejkova D."/>
            <person name="Rychlik I."/>
        </authorList>
    </citation>
    <scope>NUCLEOTIDE SEQUENCE [LARGE SCALE GENOMIC DNA]</scope>
    <source>
        <strain evidence="1 2">An773</strain>
    </source>
</reference>
<dbReference type="RefSeq" id="WP_205156344.1">
    <property type="nucleotide sequence ID" value="NZ_JACLYY010000016.1"/>
</dbReference>
<protein>
    <submittedName>
        <fullName evidence="1">WYL domain-containing protein</fullName>
    </submittedName>
</protein>
<accession>A0ABS2EBX0</accession>
<comment type="caution">
    <text evidence="1">The sequence shown here is derived from an EMBL/GenBank/DDBJ whole genome shotgun (WGS) entry which is preliminary data.</text>
</comment>
<dbReference type="PROSITE" id="PS52050">
    <property type="entry name" value="WYL"/>
    <property type="match status" value="1"/>
</dbReference>
<evidence type="ECO:0000313" key="2">
    <source>
        <dbReference type="Proteomes" id="UP000716906"/>
    </source>
</evidence>
<dbReference type="EMBL" id="JACLYY010000016">
    <property type="protein sequence ID" value="MBM6739145.1"/>
    <property type="molecule type" value="Genomic_DNA"/>
</dbReference>
<sequence length="417" mass="49152">MAYSELIKNFNRIRDYMREFYVYGFKSRDEYTQKSARSYDDERRRLESWLGDYMQFRQTPDGKNVFISVDSRTSSHNPLYKAWKAKSFTDGDITLHFIIFDILCDPGVSMTLGEVMERIDDYLSGFRMPRTYDESTVRKKLKEYAKEGIIETEKKGRRLVYRRARTDCELDRDMLDFFSETAPCGVIGSFLLDKLDEREDYLSFKHHYITSAMDSEILCDLFAAMGERRRVILENMNRHTGRVTDNPAVPLRIMVSVQSGRQYLMAYSIPFGGISSFRIDNLISVKTDRVEEHFEEMRAELDRMLPHMWGVSTQNRSGQPMEHVEFTIRYRDDETHIPLRLEREKRIGTVEHLDGNTSRFTADVYDASEMVPWIRTFICRIVSIHISDRELEEQFRDDISAMYELYGLEGGEKNDLQ</sequence>
<proteinExistence type="predicted"/>
<name>A0ABS2EBX0_9FIRM</name>
<evidence type="ECO:0000313" key="1">
    <source>
        <dbReference type="EMBL" id="MBM6739145.1"/>
    </source>
</evidence>
<organism evidence="1 2">
    <name type="scientific">Faecalicatena fissicatena</name>
    <dbReference type="NCBI Taxonomy" id="290055"/>
    <lineage>
        <taxon>Bacteria</taxon>
        <taxon>Bacillati</taxon>
        <taxon>Bacillota</taxon>
        <taxon>Clostridia</taxon>
        <taxon>Lachnospirales</taxon>
        <taxon>Lachnospiraceae</taxon>
        <taxon>Faecalicatena</taxon>
    </lineage>
</organism>